<reference evidence="2" key="1">
    <citation type="submission" date="2018-11" db="EMBL/GenBank/DDBJ databases">
        <authorList>
            <consortium name="Pathogen Informatics"/>
        </authorList>
    </citation>
    <scope>NUCLEOTIDE SEQUENCE</scope>
</reference>
<accession>A0A448XSP9</accession>
<sequence>MTSIGIAGSLGIRLSVPYRGARPLSASLQTKDTGQVGGEGVELTGRQSWQAAKPILVTRDVVVPVGFWLETASKGPTNRTLPDETRPDRTGPDR</sequence>
<feature type="non-terminal residue" evidence="2">
    <location>
        <position position="94"/>
    </location>
</feature>
<proteinExistence type="predicted"/>
<evidence type="ECO:0000313" key="2">
    <source>
        <dbReference type="EMBL" id="VEL43937.1"/>
    </source>
</evidence>
<evidence type="ECO:0000313" key="3">
    <source>
        <dbReference type="Proteomes" id="UP000784294"/>
    </source>
</evidence>
<keyword evidence="3" id="KW-1185">Reference proteome</keyword>
<name>A0A448XSP9_9PLAT</name>
<feature type="compositionally biased region" description="Basic and acidic residues" evidence="1">
    <location>
        <begin position="81"/>
        <end position="94"/>
    </location>
</feature>
<dbReference type="AlphaFoldDB" id="A0A448XSP9"/>
<comment type="caution">
    <text evidence="2">The sequence shown here is derived from an EMBL/GenBank/DDBJ whole genome shotgun (WGS) entry which is preliminary data.</text>
</comment>
<feature type="region of interest" description="Disordered" evidence="1">
    <location>
        <begin position="72"/>
        <end position="94"/>
    </location>
</feature>
<protein>
    <submittedName>
        <fullName evidence="2">Uncharacterized protein</fullName>
    </submittedName>
</protein>
<dbReference type="EMBL" id="CAAALY010287015">
    <property type="protein sequence ID" value="VEL43937.1"/>
    <property type="molecule type" value="Genomic_DNA"/>
</dbReference>
<dbReference type="Proteomes" id="UP000784294">
    <property type="component" value="Unassembled WGS sequence"/>
</dbReference>
<organism evidence="2 3">
    <name type="scientific">Protopolystoma xenopodis</name>
    <dbReference type="NCBI Taxonomy" id="117903"/>
    <lineage>
        <taxon>Eukaryota</taxon>
        <taxon>Metazoa</taxon>
        <taxon>Spiralia</taxon>
        <taxon>Lophotrochozoa</taxon>
        <taxon>Platyhelminthes</taxon>
        <taxon>Monogenea</taxon>
        <taxon>Polyopisthocotylea</taxon>
        <taxon>Polystomatidea</taxon>
        <taxon>Polystomatidae</taxon>
        <taxon>Protopolystoma</taxon>
    </lineage>
</organism>
<gene>
    <name evidence="2" type="ORF">PXEA_LOCUS37377</name>
</gene>
<evidence type="ECO:0000256" key="1">
    <source>
        <dbReference type="SAM" id="MobiDB-lite"/>
    </source>
</evidence>